<accession>A0AAD9JCT9</accession>
<proteinExistence type="predicted"/>
<dbReference type="Proteomes" id="UP001208570">
    <property type="component" value="Unassembled WGS sequence"/>
</dbReference>
<feature type="compositionally biased region" description="Basic residues" evidence="2">
    <location>
        <begin position="86"/>
        <end position="97"/>
    </location>
</feature>
<dbReference type="AlphaFoldDB" id="A0AAD9JCT9"/>
<evidence type="ECO:0000313" key="3">
    <source>
        <dbReference type="EMBL" id="KAK2149945.1"/>
    </source>
</evidence>
<organism evidence="3 4">
    <name type="scientific">Paralvinella palmiformis</name>
    <dbReference type="NCBI Taxonomy" id="53620"/>
    <lineage>
        <taxon>Eukaryota</taxon>
        <taxon>Metazoa</taxon>
        <taxon>Spiralia</taxon>
        <taxon>Lophotrochozoa</taxon>
        <taxon>Annelida</taxon>
        <taxon>Polychaeta</taxon>
        <taxon>Sedentaria</taxon>
        <taxon>Canalipalpata</taxon>
        <taxon>Terebellida</taxon>
        <taxon>Terebelliformia</taxon>
        <taxon>Alvinellidae</taxon>
        <taxon>Paralvinella</taxon>
    </lineage>
</organism>
<gene>
    <name evidence="3" type="ORF">LSH36_430g04080</name>
</gene>
<keyword evidence="1" id="KW-0106">Calcium</keyword>
<reference evidence="3" key="1">
    <citation type="journal article" date="2023" name="Mol. Biol. Evol.">
        <title>Third-Generation Sequencing Reveals the Adaptive Role of the Epigenome in Three Deep-Sea Polychaetes.</title>
        <authorList>
            <person name="Perez M."/>
            <person name="Aroh O."/>
            <person name="Sun Y."/>
            <person name="Lan Y."/>
            <person name="Juniper S.K."/>
            <person name="Young C.R."/>
            <person name="Angers B."/>
            <person name="Qian P.Y."/>
        </authorList>
    </citation>
    <scope>NUCLEOTIDE SEQUENCE</scope>
    <source>
        <strain evidence="3">P08H-3</strain>
    </source>
</reference>
<dbReference type="SUPFAM" id="SSF47473">
    <property type="entry name" value="EF-hand"/>
    <property type="match status" value="1"/>
</dbReference>
<dbReference type="EMBL" id="JAODUP010000430">
    <property type="protein sequence ID" value="KAK2149945.1"/>
    <property type="molecule type" value="Genomic_DNA"/>
</dbReference>
<evidence type="ECO:0000313" key="4">
    <source>
        <dbReference type="Proteomes" id="UP001208570"/>
    </source>
</evidence>
<keyword evidence="4" id="KW-1185">Reference proteome</keyword>
<name>A0AAD9JCT9_9ANNE</name>
<feature type="region of interest" description="Disordered" evidence="2">
    <location>
        <begin position="71"/>
        <end position="103"/>
    </location>
</feature>
<dbReference type="InterPro" id="IPR018247">
    <property type="entry name" value="EF_Hand_1_Ca_BS"/>
</dbReference>
<protein>
    <recommendedName>
        <fullName evidence="5">EF-hand domain-containing protein</fullName>
    </recommendedName>
</protein>
<feature type="compositionally biased region" description="Basic and acidic residues" evidence="2">
    <location>
        <begin position="71"/>
        <end position="80"/>
    </location>
</feature>
<dbReference type="InterPro" id="IPR011992">
    <property type="entry name" value="EF-hand-dom_pair"/>
</dbReference>
<evidence type="ECO:0000256" key="1">
    <source>
        <dbReference type="ARBA" id="ARBA00022837"/>
    </source>
</evidence>
<sequence>MYQLEWTKHPVQCYVESIFLNRCEAWIFRKWWLEMVWREHGLQEDEIQTKALDAMTSDYFSVYDKNKDGYLQEEEYRERPLPPMRRGPRKEKSKPGKKHSDEL</sequence>
<comment type="caution">
    <text evidence="3">The sequence shown here is derived from an EMBL/GenBank/DDBJ whole genome shotgun (WGS) entry which is preliminary data.</text>
</comment>
<dbReference type="PROSITE" id="PS00018">
    <property type="entry name" value="EF_HAND_1"/>
    <property type="match status" value="1"/>
</dbReference>
<evidence type="ECO:0008006" key="5">
    <source>
        <dbReference type="Google" id="ProtNLM"/>
    </source>
</evidence>
<evidence type="ECO:0000256" key="2">
    <source>
        <dbReference type="SAM" id="MobiDB-lite"/>
    </source>
</evidence>